<dbReference type="Proteomes" id="UP000077173">
    <property type="component" value="Unassembled WGS sequence"/>
</dbReference>
<dbReference type="InterPro" id="IPR036271">
    <property type="entry name" value="Tet_transcr_reg_TetR-rel_C_sf"/>
</dbReference>
<proteinExistence type="predicted"/>
<dbReference type="GO" id="GO:0003677">
    <property type="term" value="F:DNA binding"/>
    <property type="evidence" value="ECO:0007669"/>
    <property type="project" value="UniProtKB-UniRule"/>
</dbReference>
<feature type="domain" description="HTH tetR-type" evidence="5">
    <location>
        <begin position="4"/>
        <end position="64"/>
    </location>
</feature>
<keyword evidence="2 4" id="KW-0238">DNA-binding</keyword>
<evidence type="ECO:0000256" key="3">
    <source>
        <dbReference type="ARBA" id="ARBA00023163"/>
    </source>
</evidence>
<comment type="caution">
    <text evidence="6">The sequence shown here is derived from an EMBL/GenBank/DDBJ whole genome shotgun (WGS) entry which is preliminary data.</text>
</comment>
<dbReference type="EMBL" id="LSEF01000125">
    <property type="protein sequence ID" value="OAF05361.1"/>
    <property type="molecule type" value="Genomic_DNA"/>
</dbReference>
<dbReference type="SUPFAM" id="SSF48498">
    <property type="entry name" value="Tetracyclin repressor-like, C-terminal domain"/>
    <property type="match status" value="1"/>
</dbReference>
<evidence type="ECO:0000313" key="7">
    <source>
        <dbReference type="Proteomes" id="UP000077173"/>
    </source>
</evidence>
<evidence type="ECO:0000256" key="2">
    <source>
        <dbReference type="ARBA" id="ARBA00023125"/>
    </source>
</evidence>
<accession>A0A176YFH3</accession>
<evidence type="ECO:0000256" key="1">
    <source>
        <dbReference type="ARBA" id="ARBA00023015"/>
    </source>
</evidence>
<organism evidence="6 7">
    <name type="scientific">Bradyrhizobium neotropicale</name>
    <dbReference type="NCBI Taxonomy" id="1497615"/>
    <lineage>
        <taxon>Bacteria</taxon>
        <taxon>Pseudomonadati</taxon>
        <taxon>Pseudomonadota</taxon>
        <taxon>Alphaproteobacteria</taxon>
        <taxon>Hyphomicrobiales</taxon>
        <taxon>Nitrobacteraceae</taxon>
        <taxon>Bradyrhizobium</taxon>
    </lineage>
</organism>
<dbReference type="InterPro" id="IPR009057">
    <property type="entry name" value="Homeodomain-like_sf"/>
</dbReference>
<reference evidence="6 7" key="1">
    <citation type="submission" date="2016-02" db="EMBL/GenBank/DDBJ databases">
        <title>Draft genome sequence of the strain BR 10247T Bradyrhizobium neotropicale isolated from nodules of Centrolobium paraense.</title>
        <authorList>
            <person name="Simoes-Araujo J.L."/>
            <person name="Barauna A.C."/>
            <person name="Silva K."/>
            <person name="Zilli J.E."/>
        </authorList>
    </citation>
    <scope>NUCLEOTIDE SEQUENCE [LARGE SCALE GENOMIC DNA]</scope>
    <source>
        <strain evidence="6 7">BR 10247</strain>
    </source>
</reference>
<dbReference type="RefSeq" id="WP_063682299.1">
    <property type="nucleotide sequence ID" value="NZ_LSEF01000125.1"/>
</dbReference>
<keyword evidence="7" id="KW-1185">Reference proteome</keyword>
<dbReference type="Pfam" id="PF00440">
    <property type="entry name" value="TetR_N"/>
    <property type="match status" value="1"/>
</dbReference>
<dbReference type="InterPro" id="IPR054156">
    <property type="entry name" value="YxaF_TetR_C"/>
</dbReference>
<dbReference type="Gene3D" id="1.10.357.10">
    <property type="entry name" value="Tetracycline Repressor, domain 2"/>
    <property type="match status" value="1"/>
</dbReference>
<name>A0A176YFH3_9BRAD</name>
<dbReference type="PANTHER" id="PTHR47506">
    <property type="entry name" value="TRANSCRIPTIONAL REGULATORY PROTEIN"/>
    <property type="match status" value="1"/>
</dbReference>
<dbReference type="Pfam" id="PF21993">
    <property type="entry name" value="TetR_C_13_2"/>
    <property type="match status" value="1"/>
</dbReference>
<protein>
    <submittedName>
        <fullName evidence="6">TetR family transcriptional regulator</fullName>
    </submittedName>
</protein>
<evidence type="ECO:0000256" key="4">
    <source>
        <dbReference type="PROSITE-ProRule" id="PRU00335"/>
    </source>
</evidence>
<feature type="DNA-binding region" description="H-T-H motif" evidence="4">
    <location>
        <begin position="27"/>
        <end position="46"/>
    </location>
</feature>
<evidence type="ECO:0000259" key="5">
    <source>
        <dbReference type="PROSITE" id="PS50977"/>
    </source>
</evidence>
<sequence length="196" mass="22060">MRTLNERPDVIPLVAEVFREFGYEGASLSRITEKTGLGKGSLYHFFPGGKEDMAKAVLDEVGAWFEREVFAPLRDDAPEAAITRMWDTVISYFRSGRRICLVGAFALDGTRDRFADAISRYFVRWIASLRDALVRLGWDPADANQSAEEVVLGIQGALVLARATNDESLFVRTIDRLRLRLEPRKGAQRPRARRGA</sequence>
<dbReference type="SUPFAM" id="SSF46689">
    <property type="entry name" value="Homeodomain-like"/>
    <property type="match status" value="1"/>
</dbReference>
<keyword evidence="3" id="KW-0804">Transcription</keyword>
<dbReference type="PANTHER" id="PTHR47506:SF1">
    <property type="entry name" value="HTH-TYPE TRANSCRIPTIONAL REGULATOR YJDC"/>
    <property type="match status" value="1"/>
</dbReference>
<dbReference type="PROSITE" id="PS50977">
    <property type="entry name" value="HTH_TETR_2"/>
    <property type="match status" value="1"/>
</dbReference>
<keyword evidence="1" id="KW-0805">Transcription regulation</keyword>
<gene>
    <name evidence="6" type="ORF">AXW67_33170</name>
</gene>
<dbReference type="InterPro" id="IPR001647">
    <property type="entry name" value="HTH_TetR"/>
</dbReference>
<dbReference type="AlphaFoldDB" id="A0A176YFH3"/>
<evidence type="ECO:0000313" key="6">
    <source>
        <dbReference type="EMBL" id="OAF05361.1"/>
    </source>
</evidence>